<sequence>MGSTTSVWPGFLAFLVVICCAKEDSLRHGVDRRSPAVAAVSPRTESGVSSLGRKRGRWSLRDFRDFVAVRTSPPGHEACWHFKGHLSNAVNGRLIADVEGIQVDTLLETQTVVSRGPGPEKQEGPGRSRTLRRRTHWASLLCTRAFVLCHPLTGDVMDTFRHLRSGPQRQVKNAGNVFASHVNISLSEEEGCLSTLTTFPPGHSLQTVSLQPQSSSRAEANRVGLLVTPAVSTYTFSVRTKLPDRLSGRTRVESEDASAAAVREIAEGEGEKGRRKLSDFVQFSAPPKAGVFSVEKYSFFKHRSFDVRRIGALFSLPERLKTRRRKGGSAWGWSAKHEESVSGGGCMKGAAAPFVRFHLAREGVVGNDPNESGKGPVREGRRLGVTLVYSRAGPGPSWYGPGCLCRLDLEGIKYQSVRDIPESTRRKLWRVHTSLMEEGPPRTFEEFRAIAVEGHPWGRYRRKGPLRKAQEAAAWMLRNIGLAVR</sequence>
<feature type="signal peptide" evidence="2">
    <location>
        <begin position="1"/>
        <end position="21"/>
    </location>
</feature>
<name>A0A0G4HDH5_9ALVE</name>
<protein>
    <submittedName>
        <fullName evidence="3">Uncharacterized protein</fullName>
    </submittedName>
</protein>
<evidence type="ECO:0000313" key="3">
    <source>
        <dbReference type="EMBL" id="CEM42122.1"/>
    </source>
</evidence>
<dbReference type="EMBL" id="CDMZ01002384">
    <property type="protein sequence ID" value="CEM42122.1"/>
    <property type="molecule type" value="Genomic_DNA"/>
</dbReference>
<feature type="chain" id="PRO_5005191259" evidence="2">
    <location>
        <begin position="22"/>
        <end position="485"/>
    </location>
</feature>
<reference evidence="3" key="1">
    <citation type="submission" date="2014-11" db="EMBL/GenBank/DDBJ databases">
        <authorList>
            <person name="Otto D Thomas"/>
            <person name="Naeem Raeece"/>
        </authorList>
    </citation>
    <scope>NUCLEOTIDE SEQUENCE</scope>
</reference>
<organism evidence="3">
    <name type="scientific">Chromera velia CCMP2878</name>
    <dbReference type="NCBI Taxonomy" id="1169474"/>
    <lineage>
        <taxon>Eukaryota</taxon>
        <taxon>Sar</taxon>
        <taxon>Alveolata</taxon>
        <taxon>Colpodellida</taxon>
        <taxon>Chromeraceae</taxon>
        <taxon>Chromera</taxon>
    </lineage>
</organism>
<proteinExistence type="predicted"/>
<dbReference type="VEuPathDB" id="CryptoDB:Cvel_26523"/>
<keyword evidence="2" id="KW-0732">Signal</keyword>
<evidence type="ECO:0000256" key="1">
    <source>
        <dbReference type="SAM" id="MobiDB-lite"/>
    </source>
</evidence>
<dbReference type="AlphaFoldDB" id="A0A0G4HDH5"/>
<feature type="region of interest" description="Disordered" evidence="1">
    <location>
        <begin position="112"/>
        <end position="131"/>
    </location>
</feature>
<accession>A0A0G4HDH5</accession>
<evidence type="ECO:0000256" key="2">
    <source>
        <dbReference type="SAM" id="SignalP"/>
    </source>
</evidence>
<gene>
    <name evidence="3" type="ORF">Cvel_26523</name>
</gene>